<evidence type="ECO:0000259" key="7">
    <source>
        <dbReference type="SMART" id="SM00079"/>
    </source>
</evidence>
<comment type="subcellular location">
    <subcellularLocation>
        <location evidence="1">Cell envelope</location>
    </subcellularLocation>
</comment>
<evidence type="ECO:0000313" key="9">
    <source>
        <dbReference type="Proteomes" id="UP000254337"/>
    </source>
</evidence>
<feature type="domain" description="Solute-binding protein family 3/N-terminal" evidence="6">
    <location>
        <begin position="34"/>
        <end position="252"/>
    </location>
</feature>
<name>A0A346B2T1_9FIRM</name>
<dbReference type="GO" id="GO:0016020">
    <property type="term" value="C:membrane"/>
    <property type="evidence" value="ECO:0007669"/>
    <property type="project" value="InterPro"/>
</dbReference>
<keyword evidence="3 5" id="KW-0732">Signal</keyword>
<dbReference type="PROSITE" id="PS01039">
    <property type="entry name" value="SBP_BACTERIAL_3"/>
    <property type="match status" value="1"/>
</dbReference>
<feature type="domain" description="Ionotropic glutamate receptor C-terminal" evidence="7">
    <location>
        <begin position="34"/>
        <end position="251"/>
    </location>
</feature>
<dbReference type="EMBL" id="CP029462">
    <property type="protein sequence ID" value="AXL22424.1"/>
    <property type="molecule type" value="Genomic_DNA"/>
</dbReference>
<dbReference type="PANTHER" id="PTHR35936:SF17">
    <property type="entry name" value="ARGININE-BINDING EXTRACELLULAR PROTEIN ARTP"/>
    <property type="match status" value="1"/>
</dbReference>
<feature type="chain" id="PRO_5038924731" evidence="5">
    <location>
        <begin position="21"/>
        <end position="259"/>
    </location>
</feature>
<dbReference type="Gene3D" id="3.40.190.10">
    <property type="entry name" value="Periplasmic binding protein-like II"/>
    <property type="match status" value="2"/>
</dbReference>
<evidence type="ECO:0000256" key="1">
    <source>
        <dbReference type="ARBA" id="ARBA00004196"/>
    </source>
</evidence>
<dbReference type="SMART" id="SM00079">
    <property type="entry name" value="PBPe"/>
    <property type="match status" value="1"/>
</dbReference>
<evidence type="ECO:0000256" key="3">
    <source>
        <dbReference type="ARBA" id="ARBA00022729"/>
    </source>
</evidence>
<dbReference type="PROSITE" id="PS51257">
    <property type="entry name" value="PROKAR_LIPOPROTEIN"/>
    <property type="match status" value="1"/>
</dbReference>
<dbReference type="CDD" id="cd13624">
    <property type="entry name" value="PBP2_Arg_Lys_His"/>
    <property type="match status" value="1"/>
</dbReference>
<dbReference type="PANTHER" id="PTHR35936">
    <property type="entry name" value="MEMBRANE-BOUND LYTIC MUREIN TRANSGLYCOSYLASE F"/>
    <property type="match status" value="1"/>
</dbReference>
<dbReference type="KEGG" id="meg:DKB62_10475"/>
<dbReference type="OrthoDB" id="9774451at2"/>
<dbReference type="GO" id="GO:0030313">
    <property type="term" value="C:cell envelope"/>
    <property type="evidence" value="ECO:0007669"/>
    <property type="project" value="UniProtKB-SubCell"/>
</dbReference>
<dbReference type="Pfam" id="PF00497">
    <property type="entry name" value="SBP_bac_3"/>
    <property type="match status" value="1"/>
</dbReference>
<accession>A0A346B2T1</accession>
<keyword evidence="9" id="KW-1185">Reference proteome</keyword>
<gene>
    <name evidence="8" type="ORF">DKB62_10475</name>
</gene>
<evidence type="ECO:0000256" key="4">
    <source>
        <dbReference type="RuleBase" id="RU003744"/>
    </source>
</evidence>
<sequence>MNKKWITAALLVTTTAAALTGCGGSETATHSDKPLIVGTEPSFPPFEMTENDTYVGFDIDLANAIGEKLGRKVEIKTMGFDALIPALKSGQIDLIASAMSATEERKKQVDFTDPYYIGGSVIVVRKDNTDIRGWDDITGKTVAVQAGSKPADFAEKQGALLKQFDANYQCLQELQVGASEAAALDKAVALYYISKGGLSDLKVVGEPKKLAGSAMAINKGNEKELKEINAALQAMKKDGTYTKLYQKWFGVEPTPEELQ</sequence>
<dbReference type="Proteomes" id="UP000254337">
    <property type="component" value="Chromosome"/>
</dbReference>
<evidence type="ECO:0000256" key="2">
    <source>
        <dbReference type="ARBA" id="ARBA00010333"/>
    </source>
</evidence>
<dbReference type="InterPro" id="IPR001638">
    <property type="entry name" value="Solute-binding_3/MltF_N"/>
</dbReference>
<reference evidence="8 9" key="1">
    <citation type="submission" date="2018-05" db="EMBL/GenBank/DDBJ databases">
        <title>Complete genome sequence of Megasphaera sp. AJH120T, isolated from the ceca of a chicken.</title>
        <authorList>
            <person name="Maki J."/>
            <person name="Looft T."/>
        </authorList>
    </citation>
    <scope>NUCLEOTIDE SEQUENCE [LARGE SCALE GENOMIC DNA]</scope>
    <source>
        <strain evidence="8 9">AJH120</strain>
    </source>
</reference>
<organism evidence="8 9">
    <name type="scientific">Megasphaera stantonii</name>
    <dbReference type="NCBI Taxonomy" id="2144175"/>
    <lineage>
        <taxon>Bacteria</taxon>
        <taxon>Bacillati</taxon>
        <taxon>Bacillota</taxon>
        <taxon>Negativicutes</taxon>
        <taxon>Veillonellales</taxon>
        <taxon>Veillonellaceae</taxon>
        <taxon>Megasphaera</taxon>
    </lineage>
</organism>
<dbReference type="SMART" id="SM00062">
    <property type="entry name" value="PBPb"/>
    <property type="match status" value="1"/>
</dbReference>
<evidence type="ECO:0000259" key="6">
    <source>
        <dbReference type="SMART" id="SM00062"/>
    </source>
</evidence>
<dbReference type="AlphaFoldDB" id="A0A346B2T1"/>
<protein>
    <submittedName>
        <fullName evidence="8">Basic amino acid ABC transporter substrate-binding protein</fullName>
    </submittedName>
</protein>
<dbReference type="InterPro" id="IPR018313">
    <property type="entry name" value="SBP_3_CS"/>
</dbReference>
<proteinExistence type="inferred from homology"/>
<dbReference type="SUPFAM" id="SSF53850">
    <property type="entry name" value="Periplasmic binding protein-like II"/>
    <property type="match status" value="1"/>
</dbReference>
<evidence type="ECO:0000313" key="8">
    <source>
        <dbReference type="EMBL" id="AXL22424.1"/>
    </source>
</evidence>
<evidence type="ECO:0000256" key="5">
    <source>
        <dbReference type="SAM" id="SignalP"/>
    </source>
</evidence>
<feature type="signal peptide" evidence="5">
    <location>
        <begin position="1"/>
        <end position="20"/>
    </location>
</feature>
<dbReference type="InterPro" id="IPR001320">
    <property type="entry name" value="Iontro_rcpt_C"/>
</dbReference>
<dbReference type="GO" id="GO:0015276">
    <property type="term" value="F:ligand-gated monoatomic ion channel activity"/>
    <property type="evidence" value="ECO:0007669"/>
    <property type="project" value="InterPro"/>
</dbReference>
<comment type="similarity">
    <text evidence="2 4">Belongs to the bacterial solute-binding protein 3 family.</text>
</comment>